<sequence length="467" mass="51531">MEKTGDSPARREALARMTDESVLAPLASLEVDSLNAEFLVPEELELRIGDLVDEPLHLSACGVVDSGNSTGDFDMNFLSDLLQSDNSSQAEFLPSSNESGSLTGVSSPANSCSSDAANVSSSTPDTEAKKTLLSSPSSLVGEGTEVIHLEQQLDTLHSRHKQSRANNAVAAWEERAIAQRHKRRQAEKTNEQLRQALFLQSGFVRNLRSMFSDTMPCSIELNMCNFLHTPTRLLKDQRSRVRNLESVCTDAKLDMAKQIIMEETGGIKPFTTPHIACQQIDLGRDGFGMTTVAVYALETRNACKTFKATCSAVMNCAVVWPNYRLVTSSFKAADLPPTKLNIQYGKSHNVYESDATGDRVSVEGREISYYRMTKDCGIFLWDYVDADDLNPLETKTSAIRCTTGAVLVRPEICLDGVERIVCRNICTKVHLLDSSEVTPTLERFSKSRPAICMCSDLRVTGVRDYQE</sequence>
<evidence type="ECO:0000313" key="2">
    <source>
        <dbReference type="EMBL" id="KAF4046632.1"/>
    </source>
</evidence>
<evidence type="ECO:0000313" key="3">
    <source>
        <dbReference type="Proteomes" id="UP000602510"/>
    </source>
</evidence>
<dbReference type="Proteomes" id="UP000602510">
    <property type="component" value="Unassembled WGS sequence"/>
</dbReference>
<evidence type="ECO:0000256" key="1">
    <source>
        <dbReference type="SAM" id="MobiDB-lite"/>
    </source>
</evidence>
<comment type="caution">
    <text evidence="2">The sequence shown here is derived from an EMBL/GenBank/DDBJ whole genome shotgun (WGS) entry which is preliminary data.</text>
</comment>
<protein>
    <submittedName>
        <fullName evidence="2">Uncharacterized protein</fullName>
    </submittedName>
</protein>
<feature type="region of interest" description="Disordered" evidence="1">
    <location>
        <begin position="89"/>
        <end position="135"/>
    </location>
</feature>
<gene>
    <name evidence="2" type="ORF">GN244_ATG01023</name>
</gene>
<feature type="compositionally biased region" description="Low complexity" evidence="1">
    <location>
        <begin position="109"/>
        <end position="122"/>
    </location>
</feature>
<dbReference type="AlphaFoldDB" id="A0A833SDR1"/>
<reference evidence="2" key="1">
    <citation type="submission" date="2020-04" db="EMBL/GenBank/DDBJ databases">
        <title>Hybrid Assembly of Korean Phytophthora infestans isolates.</title>
        <authorList>
            <person name="Prokchorchik M."/>
            <person name="Lee Y."/>
            <person name="Seo J."/>
            <person name="Cho J.-H."/>
            <person name="Park Y.-E."/>
            <person name="Jang D.-C."/>
            <person name="Im J.-S."/>
            <person name="Choi J.-G."/>
            <person name="Park H.-J."/>
            <person name="Lee G.-B."/>
            <person name="Lee Y.-G."/>
            <person name="Hong S.-Y."/>
            <person name="Cho K."/>
            <person name="Sohn K.H."/>
        </authorList>
    </citation>
    <scope>NUCLEOTIDE SEQUENCE</scope>
    <source>
        <strain evidence="2">KR_1_A1</strain>
    </source>
</reference>
<dbReference type="EMBL" id="WSZM01000015">
    <property type="protein sequence ID" value="KAF4046632.1"/>
    <property type="molecule type" value="Genomic_DNA"/>
</dbReference>
<proteinExistence type="predicted"/>
<accession>A0A833SDR1</accession>
<keyword evidence="3" id="KW-1185">Reference proteome</keyword>
<name>A0A833SDR1_PHYIN</name>
<organism evidence="2 3">
    <name type="scientific">Phytophthora infestans</name>
    <name type="common">Potato late blight agent</name>
    <name type="synonym">Botrytis infestans</name>
    <dbReference type="NCBI Taxonomy" id="4787"/>
    <lineage>
        <taxon>Eukaryota</taxon>
        <taxon>Sar</taxon>
        <taxon>Stramenopiles</taxon>
        <taxon>Oomycota</taxon>
        <taxon>Peronosporomycetes</taxon>
        <taxon>Peronosporales</taxon>
        <taxon>Peronosporaceae</taxon>
        <taxon>Phytophthora</taxon>
    </lineage>
</organism>
<feature type="compositionally biased region" description="Polar residues" evidence="1">
    <location>
        <begin position="94"/>
        <end position="108"/>
    </location>
</feature>